<dbReference type="AlphaFoldDB" id="A0A1A8XWL4"/>
<protein>
    <submittedName>
        <fullName evidence="1">Uncharacterized protein</fullName>
    </submittedName>
</protein>
<dbReference type="RefSeq" id="WP_186408782.1">
    <property type="nucleotide sequence ID" value="NZ_FLQX01000150.1"/>
</dbReference>
<keyword evidence="2" id="KW-1185">Reference proteome</keyword>
<accession>A0A1A8XWL4</accession>
<dbReference type="Proteomes" id="UP000199169">
    <property type="component" value="Unassembled WGS sequence"/>
</dbReference>
<evidence type="ECO:0000313" key="2">
    <source>
        <dbReference type="Proteomes" id="UP000199169"/>
    </source>
</evidence>
<evidence type="ECO:0000313" key="1">
    <source>
        <dbReference type="EMBL" id="SBT09384.1"/>
    </source>
</evidence>
<organism evidence="1 2">
    <name type="scientific">Candidatus Accumulibacter aalborgensis</name>
    <dbReference type="NCBI Taxonomy" id="1860102"/>
    <lineage>
        <taxon>Bacteria</taxon>
        <taxon>Pseudomonadati</taxon>
        <taxon>Pseudomonadota</taxon>
        <taxon>Betaproteobacteria</taxon>
        <taxon>Candidatus Accumulibacter</taxon>
    </lineage>
</organism>
<sequence length="122" mass="13816">MDYSPAFANNCGLSANNMPAAADAGLFLPRFVMRYQVFVEEEEGAEGSGDLANFDHLDEVWEFIQSRLPTGVFSDRRLVWVKDREAEGDVSFSLTGELWAEHCETPLAFARCFKMFFDFKGK</sequence>
<name>A0A1A8XWL4_9PROT</name>
<dbReference type="STRING" id="1860102.ACCAA_700012"/>
<proteinExistence type="predicted"/>
<gene>
    <name evidence="1" type="ORF">ACCAA_700012</name>
</gene>
<dbReference type="EMBL" id="FLQX01000150">
    <property type="protein sequence ID" value="SBT09384.1"/>
    <property type="molecule type" value="Genomic_DNA"/>
</dbReference>
<reference evidence="1 2" key="1">
    <citation type="submission" date="2016-06" db="EMBL/GenBank/DDBJ databases">
        <authorList>
            <person name="Kjaerup R.B."/>
            <person name="Dalgaard T.S."/>
            <person name="Juul-Madsen H.R."/>
        </authorList>
    </citation>
    <scope>NUCLEOTIDE SEQUENCE [LARGE SCALE GENOMIC DNA]</scope>
    <source>
        <strain evidence="1">3</strain>
    </source>
</reference>